<protein>
    <submittedName>
        <fullName evidence="2">Ribosomal protein L7Ae/L30e/S12e/Gadd45</fullName>
    </submittedName>
</protein>
<comment type="caution">
    <text evidence="2">The sequence shown here is derived from an EMBL/GenBank/DDBJ whole genome shotgun (WGS) entry which is preliminary data.</text>
</comment>
<dbReference type="GO" id="GO:0005840">
    <property type="term" value="C:ribosome"/>
    <property type="evidence" value="ECO:0007669"/>
    <property type="project" value="UniProtKB-KW"/>
</dbReference>
<sequence length="577" mass="64238">MSTLKFADTHNVVAFLSKPTESDGFELIVDFLNAHPIRRDLQLADEEGIDYLPNSTIFEQLALMGEAVHKKLSDSLVRAATTASSLGVEQDSGNITKTQSKATPNESSSQGTNSGGGPKCQETIGDTTAQTRVESSGDEKSLGEDASKQGRRIDAIDANEDITRVNDADKEIFDMDDLGGEEVFVVGKNENVVEEVVNTAQVSTVATTVTITTKEITLAQAHEALKTSKPKVKEIVFQEPGYKLKDLKLKEFDSIQEMFDKAFKRVNTFEDFKTELVEGKEKRAGIELEQEITKKQKVEDDKEKAKLKQLLETILDEEEVSIDDIPLAVKSPTIVINMPRATVGDTSLIRSYILEVSQTLTEQQYNLAYFFVKRIESARATPKAHLPYGMFLTRLFRHVMEHYPYLDNGIYDVIERVMRPLALRQTHRPRSDCGKARHSVSSTFANHNCRSSSYQGDDDEDDRASRTSTPSPTTYLNSLRPLEYQQYDVPTSSEQNDDLLFELQTDLLNQTQQMHKELNGGFKSFGKALFVSASLVVFFSPSAGEAVAWPAEGTSLVILEQAKLETPMGVPIEYSSV</sequence>
<feature type="compositionally biased region" description="Basic and acidic residues" evidence="1">
    <location>
        <begin position="135"/>
        <end position="155"/>
    </location>
</feature>
<feature type="compositionally biased region" description="Polar residues" evidence="1">
    <location>
        <begin position="124"/>
        <end position="134"/>
    </location>
</feature>
<evidence type="ECO:0000256" key="1">
    <source>
        <dbReference type="SAM" id="MobiDB-lite"/>
    </source>
</evidence>
<proteinExistence type="predicted"/>
<organism evidence="2">
    <name type="scientific">Tanacetum cinerariifolium</name>
    <name type="common">Dalmatian daisy</name>
    <name type="synonym">Chrysanthemum cinerariifolium</name>
    <dbReference type="NCBI Taxonomy" id="118510"/>
    <lineage>
        <taxon>Eukaryota</taxon>
        <taxon>Viridiplantae</taxon>
        <taxon>Streptophyta</taxon>
        <taxon>Embryophyta</taxon>
        <taxon>Tracheophyta</taxon>
        <taxon>Spermatophyta</taxon>
        <taxon>Magnoliopsida</taxon>
        <taxon>eudicotyledons</taxon>
        <taxon>Gunneridae</taxon>
        <taxon>Pentapetalae</taxon>
        <taxon>asterids</taxon>
        <taxon>campanulids</taxon>
        <taxon>Asterales</taxon>
        <taxon>Asteraceae</taxon>
        <taxon>Asteroideae</taxon>
        <taxon>Anthemideae</taxon>
        <taxon>Anthemidinae</taxon>
        <taxon>Tanacetum</taxon>
    </lineage>
</organism>
<dbReference type="AlphaFoldDB" id="A0A6L2MUI7"/>
<dbReference type="EMBL" id="BKCJ010007518">
    <property type="protein sequence ID" value="GEU77656.1"/>
    <property type="molecule type" value="Genomic_DNA"/>
</dbReference>
<reference evidence="2" key="1">
    <citation type="journal article" date="2019" name="Sci. Rep.">
        <title>Draft genome of Tanacetum cinerariifolium, the natural source of mosquito coil.</title>
        <authorList>
            <person name="Yamashiro T."/>
            <person name="Shiraishi A."/>
            <person name="Satake H."/>
            <person name="Nakayama K."/>
        </authorList>
    </citation>
    <scope>NUCLEOTIDE SEQUENCE</scope>
</reference>
<name>A0A6L2MUI7_TANCI</name>
<keyword evidence="2" id="KW-0687">Ribonucleoprotein</keyword>
<evidence type="ECO:0000313" key="2">
    <source>
        <dbReference type="EMBL" id="GEU77656.1"/>
    </source>
</evidence>
<feature type="region of interest" description="Disordered" evidence="1">
    <location>
        <begin position="83"/>
        <end position="155"/>
    </location>
</feature>
<gene>
    <name evidence="2" type="ORF">Tci_049634</name>
</gene>
<feature type="compositionally biased region" description="Polar residues" evidence="1">
    <location>
        <begin position="83"/>
        <end position="112"/>
    </location>
</feature>
<feature type="region of interest" description="Disordered" evidence="1">
    <location>
        <begin position="447"/>
        <end position="475"/>
    </location>
</feature>
<accession>A0A6L2MUI7</accession>
<keyword evidence="2" id="KW-0689">Ribosomal protein</keyword>